<feature type="domain" description="ABC transporter" evidence="9">
    <location>
        <begin position="357"/>
        <end position="605"/>
    </location>
</feature>
<evidence type="ECO:0000259" key="9">
    <source>
        <dbReference type="PROSITE" id="PS50893"/>
    </source>
</evidence>
<dbReference type="InterPro" id="IPR003439">
    <property type="entry name" value="ABC_transporter-like_ATP-bd"/>
</dbReference>
<dbReference type="EMBL" id="BSXT01001030">
    <property type="protein sequence ID" value="GMF37582.1"/>
    <property type="molecule type" value="Genomic_DNA"/>
</dbReference>
<organism evidence="10 11">
    <name type="scientific">Phytophthora fragariaefolia</name>
    <dbReference type="NCBI Taxonomy" id="1490495"/>
    <lineage>
        <taxon>Eukaryota</taxon>
        <taxon>Sar</taxon>
        <taxon>Stramenopiles</taxon>
        <taxon>Oomycota</taxon>
        <taxon>Peronosporomycetes</taxon>
        <taxon>Peronosporales</taxon>
        <taxon>Peronosporaceae</taxon>
        <taxon>Phytophthora</taxon>
    </lineage>
</organism>
<gene>
    <name evidence="10" type="ORF">Pfra01_001056300</name>
</gene>
<evidence type="ECO:0000256" key="1">
    <source>
        <dbReference type="ARBA" id="ARBA00004202"/>
    </source>
</evidence>
<dbReference type="GO" id="GO:0016887">
    <property type="term" value="F:ATP hydrolysis activity"/>
    <property type="evidence" value="ECO:0007669"/>
    <property type="project" value="InterPro"/>
</dbReference>
<evidence type="ECO:0000313" key="10">
    <source>
        <dbReference type="EMBL" id="GMF37582.1"/>
    </source>
</evidence>
<evidence type="ECO:0000256" key="2">
    <source>
        <dbReference type="ARBA" id="ARBA00005417"/>
    </source>
</evidence>
<dbReference type="InterPro" id="IPR050086">
    <property type="entry name" value="MetN_ABC_transporter-like"/>
</dbReference>
<dbReference type="PANTHER" id="PTHR43166">
    <property type="entry name" value="AMINO ACID IMPORT ATP-BINDING PROTEIN"/>
    <property type="match status" value="1"/>
</dbReference>
<comment type="similarity">
    <text evidence="2">Belongs to the ABC transporter superfamily.</text>
</comment>
<dbReference type="SMART" id="SM00382">
    <property type="entry name" value="AAA"/>
    <property type="match status" value="2"/>
</dbReference>
<dbReference type="SUPFAM" id="SSF52540">
    <property type="entry name" value="P-loop containing nucleoside triphosphate hydrolases"/>
    <property type="match status" value="2"/>
</dbReference>
<name>A0A9W6XFR7_9STRA</name>
<evidence type="ECO:0000256" key="3">
    <source>
        <dbReference type="ARBA" id="ARBA00022448"/>
    </source>
</evidence>
<dbReference type="InterPro" id="IPR027417">
    <property type="entry name" value="P-loop_NTPase"/>
</dbReference>
<keyword evidence="4" id="KW-1003">Cell membrane</keyword>
<comment type="caution">
    <text evidence="10">The sequence shown here is derived from an EMBL/GenBank/DDBJ whole genome shotgun (WGS) entry which is preliminary data.</text>
</comment>
<feature type="region of interest" description="Disordered" evidence="8">
    <location>
        <begin position="427"/>
        <end position="446"/>
    </location>
</feature>
<dbReference type="InterPro" id="IPR017871">
    <property type="entry name" value="ABC_transporter-like_CS"/>
</dbReference>
<dbReference type="OrthoDB" id="10255969at2759"/>
<dbReference type="PANTHER" id="PTHR43166:SF9">
    <property type="entry name" value="GLUTAMATE_ASPARTATE IMPORT ATP-BINDING PROTEIN GLTL"/>
    <property type="match status" value="1"/>
</dbReference>
<evidence type="ECO:0000256" key="5">
    <source>
        <dbReference type="ARBA" id="ARBA00022741"/>
    </source>
</evidence>
<comment type="subcellular location">
    <subcellularLocation>
        <location evidence="1">Cell membrane</location>
        <topology evidence="1">Peripheral membrane protein</topology>
    </subcellularLocation>
</comment>
<protein>
    <submittedName>
        <fullName evidence="10">Unnamed protein product</fullName>
    </submittedName>
</protein>
<evidence type="ECO:0000313" key="11">
    <source>
        <dbReference type="Proteomes" id="UP001165121"/>
    </source>
</evidence>
<keyword evidence="6" id="KW-0067">ATP-binding</keyword>
<proteinExistence type="inferred from homology"/>
<dbReference type="Gene3D" id="3.40.50.300">
    <property type="entry name" value="P-loop containing nucleotide triphosphate hydrolases"/>
    <property type="match status" value="2"/>
</dbReference>
<dbReference type="PROSITE" id="PS00211">
    <property type="entry name" value="ABC_TRANSPORTER_1"/>
    <property type="match status" value="1"/>
</dbReference>
<reference evidence="10" key="1">
    <citation type="submission" date="2023-04" db="EMBL/GenBank/DDBJ databases">
        <title>Phytophthora fragariaefolia NBRC 109709.</title>
        <authorList>
            <person name="Ichikawa N."/>
            <person name="Sato H."/>
            <person name="Tonouchi N."/>
        </authorList>
    </citation>
    <scope>NUCLEOTIDE SEQUENCE</scope>
    <source>
        <strain evidence="10">NBRC 109709</strain>
    </source>
</reference>
<keyword evidence="7" id="KW-0472">Membrane</keyword>
<feature type="compositionally biased region" description="Basic and acidic residues" evidence="8">
    <location>
        <begin position="431"/>
        <end position="441"/>
    </location>
</feature>
<keyword evidence="11" id="KW-1185">Reference proteome</keyword>
<dbReference type="Pfam" id="PF00005">
    <property type="entry name" value="ABC_tran"/>
    <property type="match status" value="2"/>
</dbReference>
<dbReference type="Proteomes" id="UP001165121">
    <property type="component" value="Unassembled WGS sequence"/>
</dbReference>
<evidence type="ECO:0000256" key="6">
    <source>
        <dbReference type="ARBA" id="ARBA00022840"/>
    </source>
</evidence>
<dbReference type="AlphaFoldDB" id="A0A9W6XFR7"/>
<evidence type="ECO:0000256" key="7">
    <source>
        <dbReference type="ARBA" id="ARBA00023136"/>
    </source>
</evidence>
<dbReference type="GO" id="GO:0005524">
    <property type="term" value="F:ATP binding"/>
    <property type="evidence" value="ECO:0007669"/>
    <property type="project" value="UniProtKB-KW"/>
</dbReference>
<keyword evidence="5" id="KW-0547">Nucleotide-binding</keyword>
<evidence type="ECO:0000256" key="8">
    <source>
        <dbReference type="SAM" id="MobiDB-lite"/>
    </source>
</evidence>
<dbReference type="InterPro" id="IPR003593">
    <property type="entry name" value="AAA+_ATPase"/>
</dbReference>
<sequence>MLRLRGGGAALRRACSDPGRHRGASKTPTVSACVWRSSGATLHVSPPRTRRDIQLYTSGARSLSTLLGGGVAPRRTAPVAASEAVIELPPKYRLLPDDVHCFVGLNGSGKSRFLAKLQQHVQAQQRRGQLPASCRLASLSLDAHREFVAQHGHRVVADVLGGIGSPTARDLIVRLGLFPVWEQRVRHLSTGEMRKLLLAVALLDTPRASVLILDQPFDGLDVKARRQLQWMLGQLTRGFTRLLVETTGAKHEAFAYKTQVLLVANRLEQVFPEIFSHTVLLKQGANDKENEFEVVAWPDDKENGARNKAMMKRLEEFYSAEHEKREKMTETELVSLVEQLLGCREGDEYVGDETPAVQLKSVSISYDQKRILLDNVDFARRTHEHWVLLGPNGSGKSSLMRVLMQTPGHGLMEGEVMVVGEKVCLSGSNASEKDTSSKEESTLTSKPRMEAISTDQHIQLLHRSLQQDGAEENQTAFSLIANNAVTPQTAKLAKRLLALPEAIDSRSLSELSQGEQKLVLIARALAARPKLLILDEITHGLDPFNRAHVLRVIEAIGQHAARQTHMVLITHHEEEITPCFSSIFEIKDKQLVERPRQQQTEEETS</sequence>
<keyword evidence="3" id="KW-0813">Transport</keyword>
<dbReference type="PROSITE" id="PS50893">
    <property type="entry name" value="ABC_TRANSPORTER_2"/>
    <property type="match status" value="1"/>
</dbReference>
<evidence type="ECO:0000256" key="4">
    <source>
        <dbReference type="ARBA" id="ARBA00022475"/>
    </source>
</evidence>
<accession>A0A9W6XFR7</accession>
<feature type="region of interest" description="Disordered" evidence="8">
    <location>
        <begin position="1"/>
        <end position="28"/>
    </location>
</feature>